<protein>
    <recommendedName>
        <fullName evidence="1">PD-(D/E)XK endonuclease-like domain-containing protein</fullName>
    </recommendedName>
</protein>
<gene>
    <name evidence="2" type="ORF">PRRU23_06310</name>
</gene>
<dbReference type="AlphaFoldDB" id="A0AA37I0K7"/>
<dbReference type="Gene3D" id="3.40.50.300">
    <property type="entry name" value="P-loop containing nucleotide triphosphate hydrolases"/>
    <property type="match status" value="1"/>
</dbReference>
<evidence type="ECO:0000313" key="3">
    <source>
        <dbReference type="Proteomes" id="UP000887043"/>
    </source>
</evidence>
<dbReference type="Pfam" id="PF12705">
    <property type="entry name" value="PDDEXK_1"/>
    <property type="match status" value="1"/>
</dbReference>
<dbReference type="Gene3D" id="3.90.320.10">
    <property type="match status" value="1"/>
</dbReference>
<evidence type="ECO:0000313" key="2">
    <source>
        <dbReference type="EMBL" id="GJG26931.1"/>
    </source>
</evidence>
<dbReference type="RefSeq" id="WP_006281360.1">
    <property type="nucleotide sequence ID" value="NZ_BPTR01000001.1"/>
</dbReference>
<dbReference type="InterPro" id="IPR011604">
    <property type="entry name" value="PDDEXK-like_dom_sf"/>
</dbReference>
<name>A0AA37I0K7_SEGBR</name>
<feature type="domain" description="PD-(D/E)XK endonuclease-like" evidence="1">
    <location>
        <begin position="649"/>
        <end position="953"/>
    </location>
</feature>
<proteinExistence type="predicted"/>
<reference evidence="2" key="1">
    <citation type="submission" date="2021-08" db="EMBL/GenBank/DDBJ databases">
        <title>Prevotella lacticifex sp. nov., isolated from rumen of cow.</title>
        <authorList>
            <person name="Shinkai T."/>
            <person name="Ikeyama N."/>
            <person name="Kumagai M."/>
            <person name="Ohmori H."/>
            <person name="Sakamoto M."/>
            <person name="Ohkuma M."/>
            <person name="Mitsumori M."/>
        </authorList>
    </citation>
    <scope>NUCLEOTIDE SEQUENCE</scope>
    <source>
        <strain evidence="2">DSM 11371</strain>
    </source>
</reference>
<organism evidence="2 3">
    <name type="scientific">Segatella bryantii</name>
    <name type="common">Prevotella bryantii</name>
    <dbReference type="NCBI Taxonomy" id="77095"/>
    <lineage>
        <taxon>Bacteria</taxon>
        <taxon>Pseudomonadati</taxon>
        <taxon>Bacteroidota</taxon>
        <taxon>Bacteroidia</taxon>
        <taxon>Bacteroidales</taxon>
        <taxon>Prevotellaceae</taxon>
        <taxon>Segatella</taxon>
    </lineage>
</organism>
<comment type="caution">
    <text evidence="2">The sequence shown here is derived from an EMBL/GenBank/DDBJ whole genome shotgun (WGS) entry which is preliminary data.</text>
</comment>
<dbReference type="SUPFAM" id="SSF52540">
    <property type="entry name" value="P-loop containing nucleoside triphosphate hydrolases"/>
    <property type="match status" value="1"/>
</dbReference>
<accession>A0AA37I0K7</accession>
<dbReference type="Gene3D" id="1.10.486.10">
    <property type="entry name" value="PCRA, domain 4"/>
    <property type="match status" value="1"/>
</dbReference>
<dbReference type="EMBL" id="BPTR01000001">
    <property type="protein sequence ID" value="GJG26931.1"/>
    <property type="molecule type" value="Genomic_DNA"/>
</dbReference>
<evidence type="ECO:0000259" key="1">
    <source>
        <dbReference type="Pfam" id="PF12705"/>
    </source>
</evidence>
<sequence>MKTFLQYIAQDIISKYGTNLSRIAVVFPNKRASLFLNEELARLADKPLWSPSYITISDLFRRHSKLQAGDPIKLICDLHKVFCSCTGSSESLDEFYGWGQLLIADFDDIDKNMADADKVFANLKDIHELDDVTYLTDEQKEMLQKFFSNFSEEHNTKLKERFLSLWSHFDDIYHQFNTRLIEQGIAYEGALYRKVVEDADIEFNFDTYLFVGFNMMQKVELSLCDRLQKQGKAKFYWDYDDYYMQTEAGTYIRQYLAHYPNELDNTNSNIYHNFTRPKQVTYISAATENIQARYVSEWLKANNRIEAGRRTAVVMADEALLNTVIHSLPEEVTKVNVTTGYPLAQTPVSSFVETLIQLQTIGHPKDTDRFRLHQVNAILRHPYARYISDNCKEVYDNINIVSKRYYPSMKDLAGEDENLALLFSDLSAETQYLHTKRLVTWLCDVLQCTGHHAKDDKDALFQESLFRMYTLLNRLVGLMDTGDLEIDIQTFTRLLTQLIQSTTIPFHGEPAVGIQVMGVLETRNLDFDHVLILSCNEGNLPKGVNDSSFIPYSIRKAYGLTTVDNKVAIYAYYFHSLLQRAGDVTLIYNNSTEDGHTGEMSRFMLQMLVESPFLIKQKSLRAGQIPISTHREAIPKDEIVLNKLQQINTLSPSAINQYLFCQLRFYYRYIAGISEPDENDEDQIDNRIFGNIFHHASELFYNQFGKGAVIQQGDIDEYLKRPELLGKLVDEAFREDLFNIKDPHGYLPEYNGLQIINREVILNYILQLLRLDRELTPFTILGTEIGVYMDTQIKISTGQRSLRIGGLIDRLDSINTMPEGERIRVVDYKTGVLPSRKVSSIDDIFGTEFIHQMHSDYYLQSFLYSYIIRHNLKYNADNLPVSPALLFIQHTGGKDYDPTLMIGKEKVIDIDTYADEYSKKLHEVLTDIFEPVLSFEPTEHKDRCTLCPYNKLCGK</sequence>
<dbReference type="Proteomes" id="UP000887043">
    <property type="component" value="Unassembled WGS sequence"/>
</dbReference>
<dbReference type="InterPro" id="IPR027417">
    <property type="entry name" value="P-loop_NTPase"/>
</dbReference>
<dbReference type="InterPro" id="IPR038726">
    <property type="entry name" value="PDDEXK_AddAB-type"/>
</dbReference>